<proteinExistence type="predicted"/>
<name>A0ABR5IPZ6_9HYPH</name>
<dbReference type="EMBL" id="LGSW01000001">
    <property type="protein sequence ID" value="KND23152.1"/>
    <property type="molecule type" value="Genomic_DNA"/>
</dbReference>
<evidence type="ECO:0000313" key="2">
    <source>
        <dbReference type="EMBL" id="KND23152.1"/>
    </source>
</evidence>
<reference evidence="2 3" key="1">
    <citation type="submission" date="2015-07" db="EMBL/GenBank/DDBJ databases">
        <title>Draft genome of Enhydrobacter aerosaccus.</title>
        <authorList>
            <person name="Wang X."/>
        </authorList>
    </citation>
    <scope>NUCLEOTIDE SEQUENCE [LARGE SCALE GENOMIC DNA]</scope>
    <source>
        <strain evidence="2 3">CGMCC9176</strain>
    </source>
</reference>
<dbReference type="Pfam" id="PF18593">
    <property type="entry name" value="CdiI_2"/>
    <property type="match status" value="1"/>
</dbReference>
<feature type="domain" description="CdiI immunity protein" evidence="1">
    <location>
        <begin position="3"/>
        <end position="76"/>
    </location>
</feature>
<evidence type="ECO:0000259" key="1">
    <source>
        <dbReference type="Pfam" id="PF18593"/>
    </source>
</evidence>
<dbReference type="Proteomes" id="UP000053900">
    <property type="component" value="Unassembled WGS sequence"/>
</dbReference>
<comment type="caution">
    <text evidence="2">The sequence shown here is derived from an EMBL/GenBank/DDBJ whole genome shotgun (WGS) entry which is preliminary data.</text>
</comment>
<evidence type="ECO:0000313" key="3">
    <source>
        <dbReference type="Proteomes" id="UP000053900"/>
    </source>
</evidence>
<organism evidence="2 3">
    <name type="scientific">Enhydrobacter aerosaccus</name>
    <dbReference type="NCBI Taxonomy" id="225324"/>
    <lineage>
        <taxon>Bacteria</taxon>
        <taxon>Pseudomonadati</taxon>
        <taxon>Pseudomonadota</taxon>
        <taxon>Alphaproteobacteria</taxon>
        <taxon>Hyphomicrobiales</taxon>
        <taxon>Enhydrobacter</taxon>
    </lineage>
</organism>
<keyword evidence="3" id="KW-1185">Reference proteome</keyword>
<protein>
    <recommendedName>
        <fullName evidence="1">CdiI immunity protein domain-containing protein</fullName>
    </recommendedName>
</protein>
<dbReference type="InterPro" id="IPR041129">
    <property type="entry name" value="CdiI_2"/>
</dbReference>
<sequence>MSNYKTFDYFVNAYFHQDWREEAKNSEAILELFLTSEDIENIRSLKKDVENIIENEDINQFFTKNVRYFDPKYDLLENGIWQGVINEAWLKFVDNKLDIFLS</sequence>
<accession>A0ABR5IPZ6</accession>
<gene>
    <name evidence="2" type="ORF">AFK20_03680</name>
</gene>